<accession>A0A1N7LI98</accession>
<dbReference type="PRINTS" id="PR00080">
    <property type="entry name" value="SDRFAMILY"/>
</dbReference>
<gene>
    <name evidence="5" type="ORF">SAMN05421761_103356</name>
</gene>
<reference evidence="6" key="1">
    <citation type="submission" date="2017-01" db="EMBL/GenBank/DDBJ databases">
        <authorList>
            <person name="Varghese N."/>
            <person name="Submissions S."/>
        </authorList>
    </citation>
    <scope>NUCLEOTIDE SEQUENCE [LARGE SCALE GENOMIC DNA]</scope>
    <source>
        <strain evidence="6">DSM 46698</strain>
    </source>
</reference>
<dbReference type="PANTHER" id="PTHR44196:SF1">
    <property type="entry name" value="DEHYDROGENASE_REDUCTASE SDR FAMILY MEMBER 7B"/>
    <property type="match status" value="1"/>
</dbReference>
<evidence type="ECO:0000313" key="6">
    <source>
        <dbReference type="Proteomes" id="UP000186026"/>
    </source>
</evidence>
<sequence>MKTSKKVVWITGASSGIGREMALQYGAKNYAVAVAARRMDLLDALVKEIVKQGGEAFAVFCDVTDESSIQRAVSQIVSQYGKIDIAVANAGGGVIGFLENLSREEWTRQLDINVIGLAMTVKHVLPELKKTKGRLVLIGSIAAYIPNPYLSAYGASKAAVHNIGESLQVELLGSGVTCTTIHPGFVDSNITRVDNKGHFNPNANDPRPANLMWPTDKAVRDMIRAIDKRKKLAVITGHGKVFVFLGRFFPGLARVMMAKQIKEISKSL</sequence>
<keyword evidence="2" id="KW-0560">Oxidoreductase</keyword>
<evidence type="ECO:0000256" key="2">
    <source>
        <dbReference type="ARBA" id="ARBA00023002"/>
    </source>
</evidence>
<dbReference type="AlphaFoldDB" id="A0A1N7LI98"/>
<proteinExistence type="inferred from homology"/>
<dbReference type="STRING" id="529505.SAMN05421761_103356"/>
<dbReference type="InterPro" id="IPR057326">
    <property type="entry name" value="KR_dom"/>
</dbReference>
<dbReference type="Gene3D" id="3.40.50.720">
    <property type="entry name" value="NAD(P)-binding Rossmann-like Domain"/>
    <property type="match status" value="1"/>
</dbReference>
<name>A0A1N7LI98_9BACT</name>
<dbReference type="SUPFAM" id="SSF51735">
    <property type="entry name" value="NAD(P)-binding Rossmann-fold domains"/>
    <property type="match status" value="1"/>
</dbReference>
<dbReference type="InterPro" id="IPR020904">
    <property type="entry name" value="Sc_DH/Rdtase_CS"/>
</dbReference>
<dbReference type="PRINTS" id="PR00081">
    <property type="entry name" value="GDHRDH"/>
</dbReference>
<dbReference type="PANTHER" id="PTHR44196">
    <property type="entry name" value="DEHYDROGENASE/REDUCTASE SDR FAMILY MEMBER 7B"/>
    <property type="match status" value="1"/>
</dbReference>
<dbReference type="Pfam" id="PF00106">
    <property type="entry name" value="adh_short"/>
    <property type="match status" value="1"/>
</dbReference>
<dbReference type="InterPro" id="IPR036291">
    <property type="entry name" value="NAD(P)-bd_dom_sf"/>
</dbReference>
<dbReference type="InterPro" id="IPR002347">
    <property type="entry name" value="SDR_fam"/>
</dbReference>
<evidence type="ECO:0000256" key="1">
    <source>
        <dbReference type="ARBA" id="ARBA00006484"/>
    </source>
</evidence>
<comment type="similarity">
    <text evidence="1 3">Belongs to the short-chain dehydrogenases/reductases (SDR) family.</text>
</comment>
<dbReference type="PROSITE" id="PS00061">
    <property type="entry name" value="ADH_SHORT"/>
    <property type="match status" value="1"/>
</dbReference>
<dbReference type="Proteomes" id="UP000186026">
    <property type="component" value="Unassembled WGS sequence"/>
</dbReference>
<dbReference type="EMBL" id="FTOP01000003">
    <property type="protein sequence ID" value="SIS73550.1"/>
    <property type="molecule type" value="Genomic_DNA"/>
</dbReference>
<evidence type="ECO:0000256" key="3">
    <source>
        <dbReference type="RuleBase" id="RU000363"/>
    </source>
</evidence>
<dbReference type="RefSeq" id="WP_076499355.1">
    <property type="nucleotide sequence ID" value="NZ_FTOP01000003.1"/>
</dbReference>
<evidence type="ECO:0000259" key="4">
    <source>
        <dbReference type="SMART" id="SM00822"/>
    </source>
</evidence>
<organism evidence="5 6">
    <name type="scientific">Belliella pelovolcani</name>
    <dbReference type="NCBI Taxonomy" id="529505"/>
    <lineage>
        <taxon>Bacteria</taxon>
        <taxon>Pseudomonadati</taxon>
        <taxon>Bacteroidota</taxon>
        <taxon>Cytophagia</taxon>
        <taxon>Cytophagales</taxon>
        <taxon>Cyclobacteriaceae</taxon>
        <taxon>Belliella</taxon>
    </lineage>
</organism>
<keyword evidence="6" id="KW-1185">Reference proteome</keyword>
<dbReference type="GO" id="GO:0016491">
    <property type="term" value="F:oxidoreductase activity"/>
    <property type="evidence" value="ECO:0007669"/>
    <property type="project" value="UniProtKB-KW"/>
</dbReference>
<evidence type="ECO:0000313" key="5">
    <source>
        <dbReference type="EMBL" id="SIS73550.1"/>
    </source>
</evidence>
<dbReference type="OrthoDB" id="822355at2"/>
<protein>
    <submittedName>
        <fullName evidence="5">Short-chain dehydrogenase</fullName>
    </submittedName>
</protein>
<dbReference type="SMART" id="SM00822">
    <property type="entry name" value="PKS_KR"/>
    <property type="match status" value="1"/>
</dbReference>
<dbReference type="GO" id="GO:0016020">
    <property type="term" value="C:membrane"/>
    <property type="evidence" value="ECO:0007669"/>
    <property type="project" value="TreeGrafter"/>
</dbReference>
<feature type="domain" description="Ketoreductase" evidence="4">
    <location>
        <begin position="6"/>
        <end position="189"/>
    </location>
</feature>